<evidence type="ECO:0000313" key="2">
    <source>
        <dbReference type="EMBL" id="SUZ92090.1"/>
    </source>
</evidence>
<dbReference type="AlphaFoldDB" id="A0A381RJT1"/>
<gene>
    <name evidence="2" type="ORF">METZ01_LOCUS44944</name>
</gene>
<proteinExistence type="predicted"/>
<name>A0A381RJT1_9ZZZZ</name>
<organism evidence="2">
    <name type="scientific">marine metagenome</name>
    <dbReference type="NCBI Taxonomy" id="408172"/>
    <lineage>
        <taxon>unclassified sequences</taxon>
        <taxon>metagenomes</taxon>
        <taxon>ecological metagenomes</taxon>
    </lineage>
</organism>
<evidence type="ECO:0000256" key="1">
    <source>
        <dbReference type="SAM" id="MobiDB-lite"/>
    </source>
</evidence>
<feature type="region of interest" description="Disordered" evidence="1">
    <location>
        <begin position="220"/>
        <end position="241"/>
    </location>
</feature>
<protein>
    <submittedName>
        <fullName evidence="2">Uncharacterized protein</fullName>
    </submittedName>
</protein>
<reference evidence="2" key="1">
    <citation type="submission" date="2018-05" db="EMBL/GenBank/DDBJ databases">
        <authorList>
            <person name="Lanie J.A."/>
            <person name="Ng W.-L."/>
            <person name="Kazmierczak K.M."/>
            <person name="Andrzejewski T.M."/>
            <person name="Davidsen T.M."/>
            <person name="Wayne K.J."/>
            <person name="Tettelin H."/>
            <person name="Glass J.I."/>
            <person name="Rusch D."/>
            <person name="Podicherti R."/>
            <person name="Tsui H.-C.T."/>
            <person name="Winkler M.E."/>
        </authorList>
    </citation>
    <scope>NUCLEOTIDE SEQUENCE</scope>
</reference>
<sequence length="292" mass="32102">MDEDGAAPRLNRNQLQSIEKSLFELARKQKSQTVPVDLPVPAFWGSVGQLLHHLEVELAETIRDEGMTAKAQLKSRRLGIIRTCVSDLTRLRLNAFTQHAVLSNLLKSPQGDAVNVTANFETMDWERHDPSERAYYSGVGHLVEKYKHEVSWNALLRGSSTEVPESANITGHAPLTEFIEQDEKVSYATPDEVRTPPSGNWEDPEIDEEDRIRQIDAFPGRATGAAPPAPLEEPPAEDESGLRRIRILKDLSDPIITEDGSEIVLTAGDVESCAAPIADTLIAAGFAEPAPL</sequence>
<accession>A0A381RJT1</accession>
<dbReference type="EMBL" id="UINC01002030">
    <property type="protein sequence ID" value="SUZ92090.1"/>
    <property type="molecule type" value="Genomic_DNA"/>
</dbReference>